<evidence type="ECO:0000259" key="1">
    <source>
        <dbReference type="Pfam" id="PF20271"/>
    </source>
</evidence>
<gene>
    <name evidence="2" type="ORF">AB5J48_29360</name>
</gene>
<dbReference type="RefSeq" id="WP_143661287.1">
    <property type="nucleotide sequence ID" value="NZ_CP163433.1"/>
</dbReference>
<accession>A0AB39NUN9</accession>
<dbReference type="EMBL" id="CP163433">
    <property type="protein sequence ID" value="XDQ21991.1"/>
    <property type="molecule type" value="Genomic_DNA"/>
</dbReference>
<evidence type="ECO:0000313" key="2">
    <source>
        <dbReference type="EMBL" id="XDQ21991.1"/>
    </source>
</evidence>
<dbReference type="Pfam" id="PF20271">
    <property type="entry name" value="CATASP"/>
    <property type="match status" value="1"/>
</dbReference>
<feature type="domain" description="CATRA-Associated Small Protein" evidence="1">
    <location>
        <begin position="18"/>
        <end position="104"/>
    </location>
</feature>
<proteinExistence type="predicted"/>
<sequence length="118" mass="12896">MSTSDRAAMIDRKTAGAACRALELMRKEWRLPPEAWEEITELLDDLSAAVTAGNAAEVDALTGELEELSGSRVTPITGERDGRVPLPEQERERVVALVHLLDPDSAPDEPRPVPSERP</sequence>
<dbReference type="AlphaFoldDB" id="A0AB39NUN9"/>
<reference evidence="2" key="1">
    <citation type="submission" date="2024-07" db="EMBL/GenBank/DDBJ databases">
        <authorList>
            <person name="Yu S.T."/>
        </authorList>
    </citation>
    <scope>NUCLEOTIDE SEQUENCE</scope>
    <source>
        <strain evidence="2">R17</strain>
    </source>
</reference>
<protein>
    <submittedName>
        <fullName evidence="2">CATRA system-associated protein</fullName>
    </submittedName>
</protein>
<organism evidence="2">
    <name type="scientific">Streptomyces sp. R17</name>
    <dbReference type="NCBI Taxonomy" id="3238626"/>
    <lineage>
        <taxon>Bacteria</taxon>
        <taxon>Bacillati</taxon>
        <taxon>Actinomycetota</taxon>
        <taxon>Actinomycetes</taxon>
        <taxon>Kitasatosporales</taxon>
        <taxon>Streptomycetaceae</taxon>
        <taxon>Streptomyces</taxon>
    </lineage>
</organism>
<dbReference type="GeneID" id="303247370"/>
<dbReference type="InterPro" id="IPR046924">
    <property type="entry name" value="CATASP"/>
</dbReference>
<name>A0AB39NUN9_9ACTN</name>